<evidence type="ECO:0000313" key="3">
    <source>
        <dbReference type="Proteomes" id="UP000092687"/>
    </source>
</evidence>
<feature type="coiled-coil region" evidence="1">
    <location>
        <begin position="22"/>
        <end position="63"/>
    </location>
</feature>
<dbReference type="Proteomes" id="UP000092687">
    <property type="component" value="Chromosome"/>
</dbReference>
<dbReference type="KEGG" id="phc:BBI08_15950"/>
<name>A0A1C7DVL2_9BACL</name>
<proteinExistence type="predicted"/>
<reference evidence="3" key="1">
    <citation type="submission" date="2016-07" db="EMBL/GenBank/DDBJ databases">
        <authorList>
            <person name="See-Too W.S."/>
        </authorList>
    </citation>
    <scope>NUCLEOTIDE SEQUENCE [LARGE SCALE GENOMIC DNA]</scope>
    <source>
        <strain evidence="3">DSM 24743</strain>
    </source>
</reference>
<evidence type="ECO:0000313" key="2">
    <source>
        <dbReference type="EMBL" id="ANU15253.1"/>
    </source>
</evidence>
<dbReference type="OrthoDB" id="2446958at2"/>
<dbReference type="RefSeq" id="WP_065528492.1">
    <property type="nucleotide sequence ID" value="NZ_CP016537.2"/>
</dbReference>
<gene>
    <name evidence="2" type="ORF">BBI08_15950</name>
</gene>
<dbReference type="AlphaFoldDB" id="A0A1C7DVL2"/>
<keyword evidence="1" id="KW-0175">Coiled coil</keyword>
<keyword evidence="3" id="KW-1185">Reference proteome</keyword>
<accession>A0A1C7DVL2</accession>
<evidence type="ECO:0000256" key="1">
    <source>
        <dbReference type="SAM" id="Coils"/>
    </source>
</evidence>
<sequence length="173" mass="20379">MDFKTRIIETVLATEIEVNKIIKEYEITIGNQKDVINRQEEKLQELKEKLKKSEEEKLQLQVHLDLEIQKNKPTYETAKSVIKEKPKTETVKFVVPKRLKEDEWEETLLQVRKDLSAADEKKKREKTYYNSSSIESESVSTDLTALNDLSKPSIYRYKVNIIEDTVLETFIKK</sequence>
<protein>
    <submittedName>
        <fullName evidence="2">Uncharacterized protein</fullName>
    </submittedName>
</protein>
<reference evidence="3" key="2">
    <citation type="submission" date="2016-10" db="EMBL/GenBank/DDBJ databases">
        <authorList>
            <person name="See-Too W.S."/>
        </authorList>
    </citation>
    <scope>NUCLEOTIDE SEQUENCE [LARGE SCALE GENOMIC DNA]</scope>
    <source>
        <strain evidence="3">DSM 24743</strain>
    </source>
</reference>
<organism evidence="2 3">
    <name type="scientific">Planococcus halocryophilus</name>
    <dbReference type="NCBI Taxonomy" id="1215089"/>
    <lineage>
        <taxon>Bacteria</taxon>
        <taxon>Bacillati</taxon>
        <taxon>Bacillota</taxon>
        <taxon>Bacilli</taxon>
        <taxon>Bacillales</taxon>
        <taxon>Caryophanaceae</taxon>
        <taxon>Planococcus</taxon>
    </lineage>
</organism>
<dbReference type="EMBL" id="CP016537">
    <property type="protein sequence ID" value="ANU15253.1"/>
    <property type="molecule type" value="Genomic_DNA"/>
</dbReference>